<sequence>MHQVFHNLFLCNDLFYSILSSFLNCYFFFFALVKRVLSLITCTYLFDTFFYKFSCYSHYNLHSSQPSSTFSLYILALMLDPSRIKKHMGNENHQHHHYSHHHKNYHQNFHIHHRSTFLPLLCSRSPIKDVSLPRWRGSESSSFDDPLSPRISCMGQVKRNNKIAGIGFSNSHRLSLTSKSTTSTSSSTSPIVKYSNNLKKLFSSKNLKSTTTPTPTTTIAVSTISSCGSRKQRVPKIHSRGENIVSISIENMDPPLPVIKKVNKLEEESIWQRRSGGHGIKSLQLQQIHHPRICLYPTSV</sequence>
<name>A0A6A4Q579_LUPAL</name>
<dbReference type="PANTHER" id="PTHR36323">
    <property type="entry name" value="MYOTUBULARIN-LIKE PROTEIN"/>
    <property type="match status" value="1"/>
</dbReference>
<evidence type="ECO:0000313" key="2">
    <source>
        <dbReference type="EMBL" id="KAE9609011.1"/>
    </source>
</evidence>
<dbReference type="EMBL" id="WOCE01000008">
    <property type="protein sequence ID" value="KAE9609011.1"/>
    <property type="molecule type" value="Genomic_DNA"/>
</dbReference>
<accession>A0A6A4Q579</accession>
<dbReference type="PANTHER" id="PTHR36323:SF1">
    <property type="entry name" value="MYOTUBULARIN-LIKE PROTEIN"/>
    <property type="match status" value="1"/>
</dbReference>
<evidence type="ECO:0000313" key="3">
    <source>
        <dbReference type="Proteomes" id="UP000447434"/>
    </source>
</evidence>
<keyword evidence="3" id="KW-1185">Reference proteome</keyword>
<dbReference type="AlphaFoldDB" id="A0A6A4Q579"/>
<organism evidence="2 3">
    <name type="scientific">Lupinus albus</name>
    <name type="common">White lupine</name>
    <name type="synonym">Lupinus termis</name>
    <dbReference type="NCBI Taxonomy" id="3870"/>
    <lineage>
        <taxon>Eukaryota</taxon>
        <taxon>Viridiplantae</taxon>
        <taxon>Streptophyta</taxon>
        <taxon>Embryophyta</taxon>
        <taxon>Tracheophyta</taxon>
        <taxon>Spermatophyta</taxon>
        <taxon>Magnoliopsida</taxon>
        <taxon>eudicotyledons</taxon>
        <taxon>Gunneridae</taxon>
        <taxon>Pentapetalae</taxon>
        <taxon>rosids</taxon>
        <taxon>fabids</taxon>
        <taxon>Fabales</taxon>
        <taxon>Fabaceae</taxon>
        <taxon>Papilionoideae</taxon>
        <taxon>50 kb inversion clade</taxon>
        <taxon>genistoids sensu lato</taxon>
        <taxon>core genistoids</taxon>
        <taxon>Genisteae</taxon>
        <taxon>Lupinus</taxon>
    </lineage>
</organism>
<keyword evidence="1" id="KW-1133">Transmembrane helix</keyword>
<keyword evidence="1" id="KW-0812">Transmembrane</keyword>
<feature type="transmembrane region" description="Helical" evidence="1">
    <location>
        <begin position="14"/>
        <end position="33"/>
    </location>
</feature>
<reference evidence="3" key="1">
    <citation type="journal article" date="2020" name="Nat. Commun.">
        <title>Genome sequence of the cluster root forming white lupin.</title>
        <authorList>
            <person name="Hufnagel B."/>
            <person name="Marques A."/>
            <person name="Soriano A."/>
            <person name="Marques L."/>
            <person name="Divol F."/>
            <person name="Doumas P."/>
            <person name="Sallet E."/>
            <person name="Mancinotti D."/>
            <person name="Carrere S."/>
            <person name="Marande W."/>
            <person name="Arribat S."/>
            <person name="Keller J."/>
            <person name="Huneau C."/>
            <person name="Blein T."/>
            <person name="Aime D."/>
            <person name="Laguerre M."/>
            <person name="Taylor J."/>
            <person name="Schubert V."/>
            <person name="Nelson M."/>
            <person name="Geu-Flores F."/>
            <person name="Crespi M."/>
            <person name="Gallardo-Guerrero K."/>
            <person name="Delaux P.-M."/>
            <person name="Salse J."/>
            <person name="Berges H."/>
            <person name="Guyot R."/>
            <person name="Gouzy J."/>
            <person name="Peret B."/>
        </authorList>
    </citation>
    <scope>NUCLEOTIDE SEQUENCE [LARGE SCALE GENOMIC DNA]</scope>
    <source>
        <strain evidence="3">cv. Amiga</strain>
    </source>
</reference>
<keyword evidence="1" id="KW-0472">Membrane</keyword>
<protein>
    <submittedName>
        <fullName evidence="2">Uncharacterized protein</fullName>
    </submittedName>
</protein>
<proteinExistence type="predicted"/>
<evidence type="ECO:0000256" key="1">
    <source>
        <dbReference type="SAM" id="Phobius"/>
    </source>
</evidence>
<dbReference type="OrthoDB" id="1919827at2759"/>
<gene>
    <name evidence="2" type="ORF">Lalb_Chr08g0241731</name>
</gene>
<dbReference type="Proteomes" id="UP000447434">
    <property type="component" value="Chromosome 8"/>
</dbReference>
<comment type="caution">
    <text evidence="2">The sequence shown here is derived from an EMBL/GenBank/DDBJ whole genome shotgun (WGS) entry which is preliminary data.</text>
</comment>